<dbReference type="InterPro" id="IPR011541">
    <property type="entry name" value="Ni/Co_transpt_high_affinity"/>
</dbReference>
<evidence type="ECO:0000256" key="9">
    <source>
        <dbReference type="ARBA" id="ARBA00023065"/>
    </source>
</evidence>
<evidence type="ECO:0000256" key="3">
    <source>
        <dbReference type="ARBA" id="ARBA00022426"/>
    </source>
</evidence>
<protein>
    <recommendedName>
        <fullName evidence="13">Nickel/cobalt efflux system</fullName>
    </recommendedName>
</protein>
<sequence>MTPFAELLQQGSAHAWLFIPSALLLGALHGLEPGHSKTMMAAFIVAVRGTVWQAILLGLSATLSHTAIVWAIALTGLYFGRYFDIEASEGWFQLASAVIILGVAVWMIVATWREQRAAHNEHDHEHHHDHGHDHDETRWIDTGHGVVNLAIFEDGVPPRFRLTPDHAPAPKAGEVAVTTTRPDGAVQTFAFETRDGYLESVETIPEPHSFTARLILGHGNHTHAFDVAFAEHDHGHDHGGLDVSDPGYQDAHERAHANDIKKRFANRKVTTWQIILFGLTGGLIPCPASITVLLLCLQLKQVALGATLVLCFSIGLAATMVTVGVAAALGMRHAEKRWAGGFAAFARRAPYASGGLIAIVGLVLTWQAIAALTA</sequence>
<dbReference type="PANTHER" id="PTHR40659">
    <property type="entry name" value="NICKEL/COBALT EFFLUX SYSTEM RCNA"/>
    <property type="match status" value="1"/>
</dbReference>
<gene>
    <name evidence="14" type="ORF">GCM10009422_21920</name>
</gene>
<evidence type="ECO:0000256" key="7">
    <source>
        <dbReference type="ARBA" id="ARBA00022692"/>
    </source>
</evidence>
<feature type="transmembrane region" description="Helical" evidence="13">
    <location>
        <begin position="51"/>
        <end position="79"/>
    </location>
</feature>
<keyword evidence="12" id="KW-0170">Cobalt</keyword>
<keyword evidence="15" id="KW-1185">Reference proteome</keyword>
<dbReference type="RefSeq" id="WP_343793670.1">
    <property type="nucleotide sequence ID" value="NZ_BAAAGA010000005.1"/>
</dbReference>
<keyword evidence="4 13" id="KW-0813">Transport</keyword>
<accession>A0ABP3S789</accession>
<keyword evidence="9" id="KW-0406">Ion transport</keyword>
<keyword evidence="10" id="KW-0921">Nickel transport</keyword>
<evidence type="ECO:0000313" key="14">
    <source>
        <dbReference type="EMBL" id="GAA0625008.1"/>
    </source>
</evidence>
<dbReference type="Pfam" id="PF03824">
    <property type="entry name" value="NicO"/>
    <property type="match status" value="2"/>
</dbReference>
<comment type="subcellular location">
    <subcellularLocation>
        <location evidence="2 13">Cell membrane</location>
        <topology evidence="2 13">Multi-pass membrane protein</topology>
    </subcellularLocation>
</comment>
<keyword evidence="5" id="KW-1003">Cell membrane</keyword>
<evidence type="ECO:0000256" key="11">
    <source>
        <dbReference type="ARBA" id="ARBA00023136"/>
    </source>
</evidence>
<comment type="similarity">
    <text evidence="13">Belongs to the NiCoT transporter (TC 2.A.52) family.</text>
</comment>
<dbReference type="NCBIfam" id="NF007454">
    <property type="entry name" value="PRK10019.1"/>
    <property type="match status" value="2"/>
</dbReference>
<dbReference type="Proteomes" id="UP001501352">
    <property type="component" value="Unassembled WGS sequence"/>
</dbReference>
<feature type="transmembrane region" description="Helical" evidence="13">
    <location>
        <begin position="271"/>
        <end position="295"/>
    </location>
</feature>
<dbReference type="EMBL" id="BAAAGA010000005">
    <property type="protein sequence ID" value="GAA0625008.1"/>
    <property type="molecule type" value="Genomic_DNA"/>
</dbReference>
<keyword evidence="11 13" id="KW-0472">Membrane</keyword>
<keyword evidence="8 13" id="KW-1133">Transmembrane helix</keyword>
<evidence type="ECO:0000256" key="5">
    <source>
        <dbReference type="ARBA" id="ARBA00022475"/>
    </source>
</evidence>
<feature type="transmembrane region" description="Helical" evidence="13">
    <location>
        <begin position="307"/>
        <end position="330"/>
    </location>
</feature>
<feature type="transmembrane region" description="Helical" evidence="13">
    <location>
        <begin position="13"/>
        <end position="31"/>
    </location>
</feature>
<reference evidence="15" key="1">
    <citation type="journal article" date="2019" name="Int. J. Syst. Evol. Microbiol.">
        <title>The Global Catalogue of Microorganisms (GCM) 10K type strain sequencing project: providing services to taxonomists for standard genome sequencing and annotation.</title>
        <authorList>
            <consortium name="The Broad Institute Genomics Platform"/>
            <consortium name="The Broad Institute Genome Sequencing Center for Infectious Disease"/>
            <person name="Wu L."/>
            <person name="Ma J."/>
        </authorList>
    </citation>
    <scope>NUCLEOTIDE SEQUENCE [LARGE SCALE GENOMIC DNA]</scope>
    <source>
        <strain evidence="15">JCM 12928</strain>
    </source>
</reference>
<evidence type="ECO:0000256" key="12">
    <source>
        <dbReference type="ARBA" id="ARBA00023285"/>
    </source>
</evidence>
<evidence type="ECO:0000256" key="6">
    <source>
        <dbReference type="ARBA" id="ARBA00022596"/>
    </source>
</evidence>
<evidence type="ECO:0000256" key="10">
    <source>
        <dbReference type="ARBA" id="ARBA00023112"/>
    </source>
</evidence>
<keyword evidence="3" id="KW-0171">Cobalt transport</keyword>
<keyword evidence="6" id="KW-0533">Nickel</keyword>
<proteinExistence type="inferred from homology"/>
<evidence type="ECO:0000256" key="13">
    <source>
        <dbReference type="RuleBase" id="RU362101"/>
    </source>
</evidence>
<evidence type="ECO:0000256" key="4">
    <source>
        <dbReference type="ARBA" id="ARBA00022448"/>
    </source>
</evidence>
<evidence type="ECO:0000256" key="8">
    <source>
        <dbReference type="ARBA" id="ARBA00022989"/>
    </source>
</evidence>
<dbReference type="PANTHER" id="PTHR40659:SF1">
    <property type="entry name" value="NICKEL_COBALT EFFLUX SYSTEM RCNA"/>
    <property type="match status" value="1"/>
</dbReference>
<organism evidence="14 15">
    <name type="scientific">Brevundimonas kwangchunensis</name>
    <dbReference type="NCBI Taxonomy" id="322163"/>
    <lineage>
        <taxon>Bacteria</taxon>
        <taxon>Pseudomonadati</taxon>
        <taxon>Pseudomonadota</taxon>
        <taxon>Alphaproteobacteria</taxon>
        <taxon>Caulobacterales</taxon>
        <taxon>Caulobacteraceae</taxon>
        <taxon>Brevundimonas</taxon>
    </lineage>
</organism>
<name>A0ABP3S789_9CAUL</name>
<keyword evidence="7 13" id="KW-0812">Transmembrane</keyword>
<evidence type="ECO:0000313" key="15">
    <source>
        <dbReference type="Proteomes" id="UP001501352"/>
    </source>
</evidence>
<evidence type="ECO:0000256" key="2">
    <source>
        <dbReference type="ARBA" id="ARBA00004651"/>
    </source>
</evidence>
<comment type="function">
    <text evidence="1">Efflux system for nickel and cobalt.</text>
</comment>
<comment type="caution">
    <text evidence="14">The sequence shown here is derived from an EMBL/GenBank/DDBJ whole genome shotgun (WGS) entry which is preliminary data.</text>
</comment>
<feature type="transmembrane region" description="Helical" evidence="13">
    <location>
        <begin position="91"/>
        <end position="112"/>
    </location>
</feature>
<dbReference type="InterPro" id="IPR051224">
    <property type="entry name" value="NiCoT_RcnA"/>
</dbReference>
<feature type="transmembrane region" description="Helical" evidence="13">
    <location>
        <begin position="351"/>
        <end position="372"/>
    </location>
</feature>
<evidence type="ECO:0000256" key="1">
    <source>
        <dbReference type="ARBA" id="ARBA00002510"/>
    </source>
</evidence>